<reference evidence="4" key="1">
    <citation type="submission" date="2017-03" db="EMBL/GenBank/DDBJ databases">
        <title>Phytopthora megakarya and P. palmivora, two closely related causual agents of cacao black pod achieved similar genome size and gene model numbers by different mechanisms.</title>
        <authorList>
            <person name="Ali S."/>
            <person name="Shao J."/>
            <person name="Larry D.J."/>
            <person name="Kronmiller B."/>
            <person name="Shen D."/>
            <person name="Strem M.D."/>
            <person name="Melnick R.L."/>
            <person name="Guiltinan M.J."/>
            <person name="Tyler B.M."/>
            <person name="Meinhardt L.W."/>
            <person name="Bailey B.A."/>
        </authorList>
    </citation>
    <scope>NUCLEOTIDE SEQUENCE [LARGE SCALE GENOMIC DNA]</scope>
    <source>
        <strain evidence="4">zdho120</strain>
    </source>
</reference>
<dbReference type="SUPFAM" id="SSF56672">
    <property type="entry name" value="DNA/RNA polymerases"/>
    <property type="match status" value="1"/>
</dbReference>
<feature type="compositionally biased region" description="Basic residues" evidence="1">
    <location>
        <begin position="87"/>
        <end position="103"/>
    </location>
</feature>
<dbReference type="AlphaFoldDB" id="A0A225UP44"/>
<dbReference type="OrthoDB" id="110067at2759"/>
<evidence type="ECO:0000259" key="2">
    <source>
        <dbReference type="PROSITE" id="PS50878"/>
    </source>
</evidence>
<accession>A0A225UP44</accession>
<dbReference type="InterPro" id="IPR043502">
    <property type="entry name" value="DNA/RNA_pol_sf"/>
</dbReference>
<proteinExistence type="predicted"/>
<dbReference type="Gene3D" id="3.30.70.270">
    <property type="match status" value="2"/>
</dbReference>
<dbReference type="Proteomes" id="UP000198211">
    <property type="component" value="Unassembled WGS sequence"/>
</dbReference>
<dbReference type="PANTHER" id="PTHR33064">
    <property type="entry name" value="POL PROTEIN"/>
    <property type="match status" value="1"/>
</dbReference>
<dbReference type="Gene3D" id="3.10.10.10">
    <property type="entry name" value="HIV Type 1 Reverse Transcriptase, subunit A, domain 1"/>
    <property type="match status" value="1"/>
</dbReference>
<feature type="compositionally biased region" description="Low complexity" evidence="1">
    <location>
        <begin position="72"/>
        <end position="86"/>
    </location>
</feature>
<feature type="region of interest" description="Disordered" evidence="1">
    <location>
        <begin position="67"/>
        <end position="105"/>
    </location>
</feature>
<name>A0A225UP44_9STRA</name>
<evidence type="ECO:0000256" key="1">
    <source>
        <dbReference type="SAM" id="MobiDB-lite"/>
    </source>
</evidence>
<protein>
    <submittedName>
        <fullName evidence="3">Retrovirus Polyprotein</fullName>
    </submittedName>
</protein>
<dbReference type="CDD" id="cd01647">
    <property type="entry name" value="RT_LTR"/>
    <property type="match status" value="1"/>
</dbReference>
<dbReference type="EMBL" id="NBNE01013928">
    <property type="protein sequence ID" value="OWY94728.1"/>
    <property type="molecule type" value="Genomic_DNA"/>
</dbReference>
<feature type="domain" description="Reverse transcriptase" evidence="2">
    <location>
        <begin position="280"/>
        <end position="465"/>
    </location>
</feature>
<feature type="compositionally biased region" description="Polar residues" evidence="1">
    <location>
        <begin position="175"/>
        <end position="186"/>
    </location>
</feature>
<dbReference type="InterPro" id="IPR051320">
    <property type="entry name" value="Viral_Replic_Matur_Polypro"/>
</dbReference>
<evidence type="ECO:0000313" key="3">
    <source>
        <dbReference type="EMBL" id="OWY94728.1"/>
    </source>
</evidence>
<dbReference type="InterPro" id="IPR041577">
    <property type="entry name" value="RT_RNaseH_2"/>
</dbReference>
<keyword evidence="4" id="KW-1185">Reference proteome</keyword>
<feature type="non-terminal residue" evidence="3">
    <location>
        <position position="1"/>
    </location>
</feature>
<dbReference type="InterPro" id="IPR043128">
    <property type="entry name" value="Rev_trsase/Diguanyl_cyclase"/>
</dbReference>
<feature type="compositionally biased region" description="Basic and acidic residues" evidence="1">
    <location>
        <begin position="187"/>
        <end position="201"/>
    </location>
</feature>
<dbReference type="PANTHER" id="PTHR33064:SF37">
    <property type="entry name" value="RIBONUCLEASE H"/>
    <property type="match status" value="1"/>
</dbReference>
<organism evidence="3 4">
    <name type="scientific">Phytophthora megakarya</name>
    <dbReference type="NCBI Taxonomy" id="4795"/>
    <lineage>
        <taxon>Eukaryota</taxon>
        <taxon>Sar</taxon>
        <taxon>Stramenopiles</taxon>
        <taxon>Oomycota</taxon>
        <taxon>Peronosporomycetes</taxon>
        <taxon>Peronosporales</taxon>
        <taxon>Peronosporaceae</taxon>
        <taxon>Phytophthora</taxon>
    </lineage>
</organism>
<feature type="region of interest" description="Disordered" evidence="1">
    <location>
        <begin position="1"/>
        <end position="31"/>
    </location>
</feature>
<gene>
    <name evidence="3" type="ORF">PHMEG_00035461</name>
</gene>
<dbReference type="Pfam" id="PF17919">
    <property type="entry name" value="RT_RNaseH_2"/>
    <property type="match status" value="1"/>
</dbReference>
<dbReference type="FunFam" id="3.30.70.270:FF:000020">
    <property type="entry name" value="Transposon Tf2-6 polyprotein-like Protein"/>
    <property type="match status" value="1"/>
</dbReference>
<comment type="caution">
    <text evidence="3">The sequence shown here is derived from an EMBL/GenBank/DDBJ whole genome shotgun (WGS) entry which is preliminary data.</text>
</comment>
<evidence type="ECO:0000313" key="4">
    <source>
        <dbReference type="Proteomes" id="UP000198211"/>
    </source>
</evidence>
<feature type="region of interest" description="Disordered" evidence="1">
    <location>
        <begin position="175"/>
        <end position="201"/>
    </location>
</feature>
<dbReference type="Pfam" id="PF00078">
    <property type="entry name" value="RVT_1"/>
    <property type="match status" value="1"/>
</dbReference>
<dbReference type="InterPro" id="IPR000477">
    <property type="entry name" value="RT_dom"/>
</dbReference>
<dbReference type="PROSITE" id="PS50878">
    <property type="entry name" value="RT_POL"/>
    <property type="match status" value="1"/>
</dbReference>
<sequence length="591" mass="65860">VVERGFPPNNEAVVERGFPSENEKTVERGFLSQVENAVDRVSLPRDDDAVEPEVHPRVAGVIERGLSHLAGSDSSSTESVTSSSSTRSKRKKKSKRRRLKRSRSIISEAPTTESVCVAEYVEGAPQRRRVIEIANPPSDAPSLTWLPGLSWKKFLHDLKAGEIEQVGLITDTDSVPHSVNAVSSDEASSRPKNAEPKSAREERFAAQSWEALKASGNPVYDVALEYADVFPGTIPAELPADRGVRHEIDLAPGTKYCVTRQWPLPRDQVKAIDEFFESRRKAGHVRESISAHSSPTFCVTKATSDWRIVHAFNKLNDATIPAQTPIPRKDMVLDSMAGSVIYSAIDLTDGFYQILMREKDTPLTAVSTPSGMLWEWLVMPQGLKNAPATFNRMVSHVLRPLRDFAPSYFDDIFVHSRAEGNVSALEVHLPHLKQVFQVVRENKLYANLKKCVFCAPEIPVLGCYVSKNGVRADPEKIASICSWPTPTNPTELRQWLGMANYLHKYTKDYAKLIQPLSTLLKKDTPWVWEPEHREAFDSVKKSLSSAPVLMLADESKPFHVVCDASDFAIGSALMQFDDEGRERVISYQQAS</sequence>